<evidence type="ECO:0000313" key="5">
    <source>
        <dbReference type="Proteomes" id="UP000663651"/>
    </source>
</evidence>
<protein>
    <submittedName>
        <fullName evidence="4">Prepilin-type N-terminal cleavage/methylation domain-containing protein</fullName>
    </submittedName>
</protein>
<sequence length="138" mass="15588">MFKRLLQNRKAFTLVELMIVVTIIGILATIAVPSYKWSLIKAREAVLRENLYSIRSGIDQFFADQGKYPDTLDELVDKKYLHGLPRDPFTMKSDTWVTVSPPEPTDEAESGKGETGNVYDVHSGSDFVGTDGKPYNEW</sequence>
<keyword evidence="3" id="KW-1133">Transmembrane helix</keyword>
<dbReference type="Gene3D" id="3.30.700.10">
    <property type="entry name" value="Glycoprotein, Type 4 Pilin"/>
    <property type="match status" value="1"/>
</dbReference>
<dbReference type="InterPro" id="IPR045584">
    <property type="entry name" value="Pilin-like"/>
</dbReference>
<dbReference type="SUPFAM" id="SSF54523">
    <property type="entry name" value="Pili subunits"/>
    <property type="match status" value="1"/>
</dbReference>
<dbReference type="InterPro" id="IPR000983">
    <property type="entry name" value="Bac_GSPG_pilin"/>
</dbReference>
<feature type="transmembrane region" description="Helical" evidence="3">
    <location>
        <begin position="12"/>
        <end position="32"/>
    </location>
</feature>
<dbReference type="NCBIfam" id="TIGR02532">
    <property type="entry name" value="IV_pilin_GFxxxE"/>
    <property type="match status" value="1"/>
</dbReference>
<reference evidence="4 5" key="1">
    <citation type="submission" date="2021-03" db="EMBL/GenBank/DDBJ databases">
        <title>Geobacter metallireducens gen. nov. sp. nov., a microorganism capable of coupling the complete oxidation of organic compounds to the reduction of iron and other metals.</title>
        <authorList>
            <person name="Li Y."/>
        </authorList>
    </citation>
    <scope>NUCLEOTIDE SEQUENCE [LARGE SCALE GENOMIC DNA]</scope>
    <source>
        <strain evidence="4 5">Jerry-YX</strain>
    </source>
</reference>
<dbReference type="EMBL" id="CP071382">
    <property type="protein sequence ID" value="QSV47443.1"/>
    <property type="molecule type" value="Genomic_DNA"/>
</dbReference>
<dbReference type="Proteomes" id="UP000663651">
    <property type="component" value="Chromosome"/>
</dbReference>
<evidence type="ECO:0000256" key="3">
    <source>
        <dbReference type="SAM" id="Phobius"/>
    </source>
</evidence>
<dbReference type="RefSeq" id="WP_207165616.1">
    <property type="nucleotide sequence ID" value="NZ_CP071382.1"/>
</dbReference>
<keyword evidence="1" id="KW-0488">Methylation</keyword>
<evidence type="ECO:0000256" key="1">
    <source>
        <dbReference type="ARBA" id="ARBA00022481"/>
    </source>
</evidence>
<keyword evidence="3" id="KW-0472">Membrane</keyword>
<keyword evidence="3" id="KW-0812">Transmembrane</keyword>
<gene>
    <name evidence="4" type="ORF">JZM60_14115</name>
</gene>
<keyword evidence="5" id="KW-1185">Reference proteome</keyword>
<proteinExistence type="predicted"/>
<accession>A0ABX7Q7H6</accession>
<name>A0ABX7Q7H6_9BACT</name>
<evidence type="ECO:0000256" key="2">
    <source>
        <dbReference type="SAM" id="MobiDB-lite"/>
    </source>
</evidence>
<dbReference type="PANTHER" id="PTHR30093:SF47">
    <property type="entry name" value="TYPE IV PILUS NON-CORE MINOR PILIN PILE"/>
    <property type="match status" value="1"/>
</dbReference>
<dbReference type="Pfam" id="PF07963">
    <property type="entry name" value="N_methyl"/>
    <property type="match status" value="1"/>
</dbReference>
<evidence type="ECO:0000313" key="4">
    <source>
        <dbReference type="EMBL" id="QSV47443.1"/>
    </source>
</evidence>
<dbReference type="PRINTS" id="PR00813">
    <property type="entry name" value="BCTERIALGSPG"/>
</dbReference>
<dbReference type="InterPro" id="IPR012902">
    <property type="entry name" value="N_methyl_site"/>
</dbReference>
<dbReference type="PANTHER" id="PTHR30093">
    <property type="entry name" value="GENERAL SECRETION PATHWAY PROTEIN G"/>
    <property type="match status" value="1"/>
</dbReference>
<organism evidence="4 5">
    <name type="scientific">Geobacter benzoatilyticus</name>
    <dbReference type="NCBI Taxonomy" id="2815309"/>
    <lineage>
        <taxon>Bacteria</taxon>
        <taxon>Pseudomonadati</taxon>
        <taxon>Thermodesulfobacteriota</taxon>
        <taxon>Desulfuromonadia</taxon>
        <taxon>Geobacterales</taxon>
        <taxon>Geobacteraceae</taxon>
        <taxon>Geobacter</taxon>
    </lineage>
</organism>
<feature type="region of interest" description="Disordered" evidence="2">
    <location>
        <begin position="84"/>
        <end position="138"/>
    </location>
</feature>